<evidence type="ECO:0000313" key="2">
    <source>
        <dbReference type="EMBL" id="KAA0912255.1"/>
    </source>
</evidence>
<gene>
    <name evidence="2" type="ORF">FLO80_16740</name>
</gene>
<evidence type="ECO:0000256" key="1">
    <source>
        <dbReference type="SAM" id="MobiDB-lite"/>
    </source>
</evidence>
<comment type="caution">
    <text evidence="2">The sequence shown here is derived from an EMBL/GenBank/DDBJ whole genome shotgun (WGS) entry which is preliminary data.</text>
</comment>
<proteinExistence type="predicted"/>
<dbReference type="RefSeq" id="WP_146611053.1">
    <property type="nucleotide sequence ID" value="NZ_JASHJG010000023.1"/>
</dbReference>
<sequence length="184" mass="20620">MIRFFVWATLSVSLALTGCTEAEAPRGAVDRLEPQLAEAHYNYRFNNCSGTMAESERAKLYRFLRELHLTSDDVLVVTLPKGRNPTRDVQRMQTMMTLLRHVPAQKRYLAARDFRDKCRSQSVGTIRVVRTLSVQADCDGASAGRPDGCSSGHNLAAMMANPSDSFLPPQTTNAWTTARQRRNE</sequence>
<reference evidence="2 3" key="1">
    <citation type="submission" date="2019-07" db="EMBL/GenBank/DDBJ databases">
        <title>Aquicoccus porphyridii gen. nov., sp. nov., isolated from a small marine red alga, Porphyridium marinum.</title>
        <authorList>
            <person name="Liu L."/>
        </authorList>
    </citation>
    <scope>NUCLEOTIDE SEQUENCE [LARGE SCALE GENOMIC DNA]</scope>
    <source>
        <strain evidence="2 3">L1 8-17</strain>
    </source>
</reference>
<protein>
    <submittedName>
        <fullName evidence="2">Uncharacterized protein</fullName>
    </submittedName>
</protein>
<feature type="region of interest" description="Disordered" evidence="1">
    <location>
        <begin position="161"/>
        <end position="184"/>
    </location>
</feature>
<dbReference type="PROSITE" id="PS51257">
    <property type="entry name" value="PROKAR_LIPOPROTEIN"/>
    <property type="match status" value="1"/>
</dbReference>
<accession>A0A5A9Z5M2</accession>
<dbReference type="EMBL" id="VINQ01000015">
    <property type="protein sequence ID" value="KAA0912255.1"/>
    <property type="molecule type" value="Genomic_DNA"/>
</dbReference>
<feature type="compositionally biased region" description="Polar residues" evidence="1">
    <location>
        <begin position="162"/>
        <end position="178"/>
    </location>
</feature>
<dbReference type="Proteomes" id="UP000325291">
    <property type="component" value="Unassembled WGS sequence"/>
</dbReference>
<keyword evidence="3" id="KW-1185">Reference proteome</keyword>
<evidence type="ECO:0000313" key="3">
    <source>
        <dbReference type="Proteomes" id="UP000325291"/>
    </source>
</evidence>
<dbReference type="InterPro" id="IPR019027">
    <property type="entry name" value="Pilus_biogenesis_CpaD-related"/>
</dbReference>
<organism evidence="2 3">
    <name type="scientific">Aquicoccus porphyridii</name>
    <dbReference type="NCBI Taxonomy" id="1852029"/>
    <lineage>
        <taxon>Bacteria</taxon>
        <taxon>Pseudomonadati</taxon>
        <taxon>Pseudomonadota</taxon>
        <taxon>Alphaproteobacteria</taxon>
        <taxon>Rhodobacterales</taxon>
        <taxon>Paracoccaceae</taxon>
        <taxon>Aquicoccus</taxon>
    </lineage>
</organism>
<dbReference type="Pfam" id="PF09476">
    <property type="entry name" value="Pilus_CpaD"/>
    <property type="match status" value="1"/>
</dbReference>
<dbReference type="AlphaFoldDB" id="A0A5A9Z5M2"/>
<name>A0A5A9Z5M2_9RHOB</name>